<keyword evidence="2" id="KW-1185">Reference proteome</keyword>
<dbReference type="KEGG" id="paun:MJA45_13480"/>
<sequence>MTVALNTVISEELQQEGVVREIIRAVQDYRKKRDFPIEKRVNLFLR</sequence>
<organism evidence="1 2">
    <name type="scientific">Paenibacillus aurantius</name>
    <dbReference type="NCBI Taxonomy" id="2918900"/>
    <lineage>
        <taxon>Bacteria</taxon>
        <taxon>Bacillati</taxon>
        <taxon>Bacillota</taxon>
        <taxon>Bacilli</taxon>
        <taxon>Bacillales</taxon>
        <taxon>Paenibacillaceae</taxon>
        <taxon>Paenibacillus</taxon>
    </lineage>
</organism>
<dbReference type="AlphaFoldDB" id="A0AA96LJ69"/>
<evidence type="ECO:0000313" key="2">
    <source>
        <dbReference type="Proteomes" id="UP001305702"/>
    </source>
</evidence>
<accession>A0AA96LJ69</accession>
<dbReference type="EMBL" id="CP130318">
    <property type="protein sequence ID" value="WNQ13983.1"/>
    <property type="molecule type" value="Genomic_DNA"/>
</dbReference>
<gene>
    <name evidence="1" type="ORF">MJA45_13480</name>
</gene>
<protein>
    <submittedName>
        <fullName evidence="1">DUF5915 domain-containing protein</fullName>
    </submittedName>
</protein>
<reference evidence="1 2" key="1">
    <citation type="submission" date="2022-02" db="EMBL/GenBank/DDBJ databases">
        <title>Paenibacillus sp. MBLB1776 Whole Genome Shotgun Sequencing.</title>
        <authorList>
            <person name="Hwang C.Y."/>
            <person name="Cho E.-S."/>
            <person name="Seo M.-J."/>
        </authorList>
    </citation>
    <scope>NUCLEOTIDE SEQUENCE [LARGE SCALE GENOMIC DNA]</scope>
    <source>
        <strain evidence="1 2">MBLB1776</strain>
    </source>
</reference>
<evidence type="ECO:0000313" key="1">
    <source>
        <dbReference type="EMBL" id="WNQ13983.1"/>
    </source>
</evidence>
<dbReference type="Proteomes" id="UP001305702">
    <property type="component" value="Chromosome"/>
</dbReference>
<proteinExistence type="predicted"/>
<name>A0AA96LJ69_9BACL</name>
<dbReference type="Pfam" id="PF19302">
    <property type="entry name" value="DUF5915"/>
    <property type="match status" value="1"/>
</dbReference>